<evidence type="ECO:0008006" key="2">
    <source>
        <dbReference type="Google" id="ProtNLM"/>
    </source>
</evidence>
<dbReference type="EMBL" id="UOEY01000103">
    <property type="protein sequence ID" value="VAW40513.1"/>
    <property type="molecule type" value="Genomic_DNA"/>
</dbReference>
<dbReference type="AlphaFoldDB" id="A0A3B0VJL8"/>
<protein>
    <recommendedName>
        <fullName evidence="2">Coenzyme F390 synthetase</fullName>
    </recommendedName>
</protein>
<dbReference type="PANTHER" id="PTHR36932:SF1">
    <property type="entry name" value="CAPSULAR POLYSACCHARIDE BIOSYNTHESIS PROTEIN"/>
    <property type="match status" value="1"/>
</dbReference>
<reference evidence="1" key="1">
    <citation type="submission" date="2018-06" db="EMBL/GenBank/DDBJ databases">
        <authorList>
            <person name="Zhirakovskaya E."/>
        </authorList>
    </citation>
    <scope>NUCLEOTIDE SEQUENCE</scope>
</reference>
<dbReference type="InterPro" id="IPR042099">
    <property type="entry name" value="ANL_N_sf"/>
</dbReference>
<name>A0A3B0VJL8_9ZZZZ</name>
<dbReference type="Gene3D" id="3.40.50.12780">
    <property type="entry name" value="N-terminal domain of ligase-like"/>
    <property type="match status" value="1"/>
</dbReference>
<evidence type="ECO:0000313" key="1">
    <source>
        <dbReference type="EMBL" id="VAW40513.1"/>
    </source>
</evidence>
<dbReference type="InterPro" id="IPR053158">
    <property type="entry name" value="CapK_Type1_Caps_Biosynth"/>
</dbReference>
<proteinExistence type="predicted"/>
<gene>
    <name evidence="1" type="ORF">MNBD_DELTA04-1835</name>
</gene>
<sequence length="457" mass="52080">MNVGLATIYYQLPAGLQNVFLSTYGLYLQKIRHGQRYRNFCRQVNGHLALSKGELAEIQWQGFCKLLADSRKYVPYYRKTLKDISAPEVKCLDDLRKLPLLEKEVLRASPETLVDERYEKKKLLVVHTTGTTGTPLKIYCTPDVRKKNYAFYNRFLQQAGIDYSGKRATFGGRIIVPHGQKKPPFWRHSYFQKNILFSSYHLTEKNIPSYITALRKIRPEYIDTYPSSLFTLAKYAVQQGISLKGISKAIVTSAETLFPEQRKIIEDVFDAQIFDQYGAAEMCVFLGQCAHGSYHVHSDYAIIEFLREDGSRAAPGEEAEVVCTGLINSVMPLIRYRIGDQAVLSDRECECGSHFPVVEKIIGRADDVILTPDGRRIGRLSPVLKGFPVKEAQYRQKVIDEIDVLLVKDQGFSIDTEKNIIIELKKRMGDTIKITIEYVEVIEREKGGKLKSIISEL</sequence>
<dbReference type="SUPFAM" id="SSF56801">
    <property type="entry name" value="Acetyl-CoA synthetase-like"/>
    <property type="match status" value="1"/>
</dbReference>
<organism evidence="1">
    <name type="scientific">hydrothermal vent metagenome</name>
    <dbReference type="NCBI Taxonomy" id="652676"/>
    <lineage>
        <taxon>unclassified sequences</taxon>
        <taxon>metagenomes</taxon>
        <taxon>ecological metagenomes</taxon>
    </lineage>
</organism>
<accession>A0A3B0VJL8</accession>
<dbReference type="PANTHER" id="PTHR36932">
    <property type="entry name" value="CAPSULAR POLYSACCHARIDE BIOSYNTHESIS PROTEIN"/>
    <property type="match status" value="1"/>
</dbReference>